<keyword evidence="3" id="KW-1185">Reference proteome</keyword>
<organism evidence="2">
    <name type="scientific">Sinorhizobium medicae</name>
    <dbReference type="NCBI Taxonomy" id="110321"/>
    <lineage>
        <taxon>Bacteria</taxon>
        <taxon>Pseudomonadati</taxon>
        <taxon>Pseudomonadota</taxon>
        <taxon>Alphaproteobacteria</taxon>
        <taxon>Hyphomicrobiales</taxon>
        <taxon>Rhizobiaceae</taxon>
        <taxon>Sinorhizobium/Ensifer group</taxon>
        <taxon>Sinorhizobium</taxon>
    </lineage>
</organism>
<accession>A0A508X8A8</accession>
<dbReference type="Proteomes" id="UP001190825">
    <property type="component" value="Unassembled WGS sequence"/>
</dbReference>
<evidence type="ECO:0000313" key="1">
    <source>
        <dbReference type="EMBL" id="PLU02644.1"/>
    </source>
</evidence>
<evidence type="ECO:0000313" key="2">
    <source>
        <dbReference type="EMBL" id="VTZ65940.1"/>
    </source>
</evidence>
<protein>
    <submittedName>
        <fullName evidence="2">Uncharacterized protein</fullName>
    </submittedName>
</protein>
<reference evidence="2" key="3">
    <citation type="submission" date="2019-06" db="EMBL/GenBank/DDBJ databases">
        <authorList>
            <person name="Le Quere A."/>
            <person name="Colella S."/>
        </authorList>
    </citation>
    <scope>NUCLEOTIDE SEQUENCE</scope>
    <source>
        <strain evidence="2">EmedicaeMD41</strain>
    </source>
</reference>
<dbReference type="EMBL" id="NBUC01000079">
    <property type="protein sequence ID" value="PLU02644.1"/>
    <property type="molecule type" value="Genomic_DNA"/>
</dbReference>
<evidence type="ECO:0000313" key="3">
    <source>
        <dbReference type="Proteomes" id="UP001190825"/>
    </source>
</evidence>
<reference evidence="1 3" key="2">
    <citation type="journal article" date="2018" name="FEMS Microbiol. Ecol.">
        <title>Co-invading symbiotic mutualists of Medicago polymorpha retain high ancestral diversity and contain diverse accessory genomes.</title>
        <authorList>
            <person name="Porter S.S."/>
            <person name="Faber-Hammond J.J."/>
            <person name="Friesen M.L."/>
        </authorList>
    </citation>
    <scope>NUCLEOTIDE SEQUENCE [LARGE SCALE GENOMIC DNA]</scope>
    <source>
        <strain evidence="1 3">Str16</strain>
    </source>
</reference>
<dbReference type="Proteomes" id="UP000507954">
    <property type="component" value="Unassembled WGS sequence"/>
</dbReference>
<dbReference type="EMBL" id="CABFNB010000165">
    <property type="protein sequence ID" value="VTZ65940.1"/>
    <property type="molecule type" value="Genomic_DNA"/>
</dbReference>
<reference evidence="1" key="1">
    <citation type="submission" date="2017-04" db="EMBL/GenBank/DDBJ databases">
        <authorList>
            <person name="Porter S."/>
            <person name="Friesen M.L."/>
            <person name="Faber-Hammond J."/>
        </authorList>
    </citation>
    <scope>NUCLEOTIDE SEQUENCE</scope>
    <source>
        <strain evidence="1">Str16</strain>
    </source>
</reference>
<proteinExistence type="predicted"/>
<gene>
    <name evidence="1" type="ORF">BMJ33_16390</name>
    <name evidence="2" type="ORF">EMEDMD4_930011</name>
</gene>
<dbReference type="AlphaFoldDB" id="A0A508X8A8"/>
<sequence>MERRNYRSKSISPEEVEVLSTVFERSLHEYQIPQDGQKAEDLAARPVEIYQSGVRDVELLKKLSWRA</sequence>
<dbReference type="RefSeq" id="WP_101793307.1">
    <property type="nucleotide sequence ID" value="NZ_CABFNB010000165.1"/>
</dbReference>
<name>A0A508X8A8_9HYPH</name>